<dbReference type="GO" id="GO:0030976">
    <property type="term" value="F:thiamine pyrophosphate binding"/>
    <property type="evidence" value="ECO:0007669"/>
    <property type="project" value="InterPro"/>
</dbReference>
<keyword evidence="5 8" id="KW-0560">Oxidoreductase</keyword>
<dbReference type="Gene3D" id="3.40.50.12470">
    <property type="match status" value="1"/>
</dbReference>
<dbReference type="NCBIfam" id="NF006914">
    <property type="entry name" value="PRK09404.1"/>
    <property type="match status" value="1"/>
</dbReference>
<dbReference type="PANTHER" id="PTHR23152">
    <property type="entry name" value="2-OXOGLUTARATE DEHYDROGENASE"/>
    <property type="match status" value="1"/>
</dbReference>
<gene>
    <name evidence="8" type="ordered locus">Turpa_3951</name>
</gene>
<dbReference type="STRING" id="869212.Turpa_3951"/>
<dbReference type="Pfam" id="PF02779">
    <property type="entry name" value="Transket_pyr"/>
    <property type="match status" value="1"/>
</dbReference>
<dbReference type="PATRIC" id="fig|869212.3.peg.3984"/>
<evidence type="ECO:0000259" key="7">
    <source>
        <dbReference type="SMART" id="SM00861"/>
    </source>
</evidence>
<dbReference type="Pfam" id="PF16078">
    <property type="entry name" value="2-oxogl_dehyd_N"/>
    <property type="match status" value="1"/>
</dbReference>
<dbReference type="Pfam" id="PF16870">
    <property type="entry name" value="OxoGdeHyase_C"/>
    <property type="match status" value="1"/>
</dbReference>
<organism evidence="8 9">
    <name type="scientific">Turneriella parva (strain ATCC BAA-1111 / DSM 21527 / NCTC 11395 / H)</name>
    <name type="common">Leptospira parva</name>
    <dbReference type="NCBI Taxonomy" id="869212"/>
    <lineage>
        <taxon>Bacteria</taxon>
        <taxon>Pseudomonadati</taxon>
        <taxon>Spirochaetota</taxon>
        <taxon>Spirochaetia</taxon>
        <taxon>Leptospirales</taxon>
        <taxon>Leptospiraceae</taxon>
        <taxon>Turneriella</taxon>
    </lineage>
</organism>
<comment type="cofactor">
    <cofactor evidence="1">
        <name>thiamine diphosphate</name>
        <dbReference type="ChEBI" id="CHEBI:58937"/>
    </cofactor>
</comment>
<keyword evidence="6" id="KW-0786">Thiamine pyrophosphate</keyword>
<dbReference type="InterPro" id="IPR029061">
    <property type="entry name" value="THDP-binding"/>
</dbReference>
<dbReference type="InterPro" id="IPR032106">
    <property type="entry name" value="2-oxogl_dehyd_N"/>
</dbReference>
<evidence type="ECO:0000313" key="8">
    <source>
        <dbReference type="EMBL" id="AFM14585.1"/>
    </source>
</evidence>
<accession>I4BBC8</accession>
<comment type="similarity">
    <text evidence="3">Belongs to the alpha-ketoglutarate dehydrogenase family.</text>
</comment>
<feature type="domain" description="Transketolase-like pyrimidine-binding" evidence="7">
    <location>
        <begin position="568"/>
        <end position="761"/>
    </location>
</feature>
<dbReference type="HOGENOM" id="CLU_004709_1_0_12"/>
<proteinExistence type="inferred from homology"/>
<dbReference type="Gene3D" id="3.40.50.970">
    <property type="match status" value="1"/>
</dbReference>
<comment type="function">
    <text evidence="2">E1 component of the 2-oxoglutarate dehydrogenase (OGDH) complex which catalyzes the decarboxylation of 2-oxoglutarate, the first step in the conversion of 2-oxoglutarate to succinyl-CoA and CO(2).</text>
</comment>
<dbReference type="SUPFAM" id="SSF52518">
    <property type="entry name" value="Thiamin diphosphate-binding fold (THDP-binding)"/>
    <property type="match status" value="2"/>
</dbReference>
<dbReference type="Proteomes" id="UP000006048">
    <property type="component" value="Chromosome"/>
</dbReference>
<dbReference type="RefSeq" id="WP_014805061.1">
    <property type="nucleotide sequence ID" value="NC_018020.1"/>
</dbReference>
<dbReference type="InterPro" id="IPR031717">
    <property type="entry name" value="ODO-1/KGD_C"/>
</dbReference>
<dbReference type="SMART" id="SM00861">
    <property type="entry name" value="Transket_pyr"/>
    <property type="match status" value="1"/>
</dbReference>
<evidence type="ECO:0000256" key="5">
    <source>
        <dbReference type="ARBA" id="ARBA00023002"/>
    </source>
</evidence>
<evidence type="ECO:0000256" key="4">
    <source>
        <dbReference type="ARBA" id="ARBA00012280"/>
    </source>
</evidence>
<keyword evidence="9" id="KW-1185">Reference proteome</keyword>
<dbReference type="CDD" id="cd02016">
    <property type="entry name" value="TPP_E1_OGDC_like"/>
    <property type="match status" value="1"/>
</dbReference>
<dbReference type="PIRSF" id="PIRSF000157">
    <property type="entry name" value="Oxoglu_dh_E1"/>
    <property type="match status" value="1"/>
</dbReference>
<name>I4BBC8_TURPD</name>
<dbReference type="AlphaFoldDB" id="I4BBC8"/>
<dbReference type="InterPro" id="IPR042179">
    <property type="entry name" value="KGD_C_sf"/>
</dbReference>
<evidence type="ECO:0000256" key="2">
    <source>
        <dbReference type="ARBA" id="ARBA00003906"/>
    </source>
</evidence>
<dbReference type="NCBIfam" id="NF008907">
    <property type="entry name" value="PRK12270.1"/>
    <property type="match status" value="1"/>
</dbReference>
<dbReference type="NCBIfam" id="TIGR00239">
    <property type="entry name" value="2oxo_dh_E1"/>
    <property type="match status" value="1"/>
</dbReference>
<dbReference type="Pfam" id="PF00676">
    <property type="entry name" value="E1_dh"/>
    <property type="match status" value="1"/>
</dbReference>
<dbReference type="GO" id="GO:0045252">
    <property type="term" value="C:oxoglutarate dehydrogenase complex"/>
    <property type="evidence" value="ECO:0007669"/>
    <property type="project" value="TreeGrafter"/>
</dbReference>
<dbReference type="GO" id="GO:0004591">
    <property type="term" value="F:oxoglutarate dehydrogenase (succinyl-transferring) activity"/>
    <property type="evidence" value="ECO:0007669"/>
    <property type="project" value="UniProtKB-EC"/>
</dbReference>
<reference evidence="8 9" key="1">
    <citation type="submission" date="2012-06" db="EMBL/GenBank/DDBJ databases">
        <title>The complete chromosome of genome of Turneriella parva DSM 21527.</title>
        <authorList>
            <consortium name="US DOE Joint Genome Institute (JGI-PGF)"/>
            <person name="Lucas S."/>
            <person name="Han J."/>
            <person name="Lapidus A."/>
            <person name="Bruce D."/>
            <person name="Goodwin L."/>
            <person name="Pitluck S."/>
            <person name="Peters L."/>
            <person name="Kyrpides N."/>
            <person name="Mavromatis K."/>
            <person name="Ivanova N."/>
            <person name="Mikhailova N."/>
            <person name="Chertkov O."/>
            <person name="Detter J.C."/>
            <person name="Tapia R."/>
            <person name="Han C."/>
            <person name="Land M."/>
            <person name="Hauser L."/>
            <person name="Markowitz V."/>
            <person name="Cheng J.-F."/>
            <person name="Hugenholtz P."/>
            <person name="Woyke T."/>
            <person name="Wu D."/>
            <person name="Gronow S."/>
            <person name="Wellnitz S."/>
            <person name="Brambilla E."/>
            <person name="Klenk H.-P."/>
            <person name="Eisen J.A."/>
        </authorList>
    </citation>
    <scope>NUCLEOTIDE SEQUENCE [LARGE SCALE GENOMIC DNA]</scope>
    <source>
        <strain evidence="9">ATCC BAA-1111 / DSM 21527 / NCTC 11395 / H</strain>
    </source>
</reference>
<evidence type="ECO:0000256" key="3">
    <source>
        <dbReference type="ARBA" id="ARBA00006936"/>
    </source>
</evidence>
<evidence type="ECO:0000256" key="1">
    <source>
        <dbReference type="ARBA" id="ARBA00001964"/>
    </source>
</evidence>
<dbReference type="OrthoDB" id="9759785at2"/>
<dbReference type="GO" id="GO:0006099">
    <property type="term" value="P:tricarboxylic acid cycle"/>
    <property type="evidence" value="ECO:0007669"/>
    <property type="project" value="TreeGrafter"/>
</dbReference>
<dbReference type="GO" id="GO:0005829">
    <property type="term" value="C:cytosol"/>
    <property type="evidence" value="ECO:0007669"/>
    <property type="project" value="TreeGrafter"/>
</dbReference>
<dbReference type="InterPro" id="IPR005475">
    <property type="entry name" value="Transketolase-like_Pyr-bd"/>
</dbReference>
<dbReference type="Gene3D" id="1.10.287.1150">
    <property type="entry name" value="TPP helical domain"/>
    <property type="match status" value="1"/>
</dbReference>
<sequence>MKSASSALSADQAYFLEELYDQYQKQPQNIAPEWRDLFQGLESGTRTKNDELIANSGIDVSLLKEMGVQNLLNSYRSRGHLAANLDPLGIRKRDRATIEDRLNNLTRDDLEAEYDTEVPGLGVARLREVIEHFEKVYCGSIGIEHYYLDNVQQRSWLQYKMEVLSNNPLVTKAEQLRIFEKLFQADYFEKFLGKKFVGKKRFSLEGGDALIPMLDAAVEMAGQMSMNGIVLGMAHRGRLNVLENIMEKPAQFIFAEFKEKADVNTYDNADVKYHLGYSSERVTASGKKVHLTLMFNPSHLEAVNPVCMGSVRARQTLNNDDAREKYMGILIHGDAAFIGQGVVPETLNLMSVPGYSTGGTLHIVINNQIGFTTLPEESRSTDYATDLAKGFQVPIFHVNGDDPEACHRVLTLAMEFKQRYKKDVVIDLICYRRHGHNETDEPAFTQPTMYDIIRKHPTPVEIYEKRLLAEGHDAKELERIKSSVAEALERSFVETEEKNVTINVDSMKGLWSGFAKTGTVEPDTTMTAAELKLVSTAITTVPAGFNPHKKLLALLENRAKMAKGELPLDWGMGEALAFGTLLSRGIGIRLSGQDAERGTFAHRNAVLLETNTAAKYTPLNHISDGQGKIEILNSPLSEYSVLGFEYGYSLSSPASLTIWEAQFGDFANGAQIIIDQFLSSGEVKWNRMSGLVMLLPHGYEGQGPEHSSARLERFLQLCAKENMIVCNLTNPAQIFHVLMRQALRKQKKPLVILTPKSLLRHPEAISSLADLQKGSFQEVIADTTVKAAGVKRVLLCSGKVYYDLLKERETRGLKDVAIVRLEQLYPFKYEKVGSIIDTYPNAKDLIWVQEEPKNMGAWFYIKDRFDERLSNGKYQNMIRCVARKTSPSPAAGLLKVHEREQKELIDRSLVG</sequence>
<evidence type="ECO:0000256" key="6">
    <source>
        <dbReference type="ARBA" id="ARBA00023052"/>
    </source>
</evidence>
<dbReference type="KEGG" id="tpx:Turpa_3951"/>
<protein>
    <recommendedName>
        <fullName evidence="4">oxoglutarate dehydrogenase (succinyl-transferring)</fullName>
        <ecNumber evidence="4">1.2.4.2</ecNumber>
    </recommendedName>
</protein>
<dbReference type="Gene3D" id="3.40.50.11610">
    <property type="entry name" value="Multifunctional 2-oxoglutarate metabolism enzyme, C-terminal domain"/>
    <property type="match status" value="1"/>
</dbReference>
<dbReference type="EC" id="1.2.4.2" evidence="4"/>
<evidence type="ECO:0000313" key="9">
    <source>
        <dbReference type="Proteomes" id="UP000006048"/>
    </source>
</evidence>
<dbReference type="InterPro" id="IPR001017">
    <property type="entry name" value="DH_E1"/>
</dbReference>
<dbReference type="EMBL" id="CP002959">
    <property type="protein sequence ID" value="AFM14585.1"/>
    <property type="molecule type" value="Genomic_DNA"/>
</dbReference>
<dbReference type="InterPro" id="IPR011603">
    <property type="entry name" value="2oxoglutarate_DH_E1"/>
</dbReference>
<dbReference type="PANTHER" id="PTHR23152:SF4">
    <property type="entry name" value="2-OXOADIPATE DEHYDROGENASE COMPLEX COMPONENT E1"/>
    <property type="match status" value="1"/>
</dbReference>